<organism evidence="2 3">
    <name type="scientific">Dichomitus squalens (strain LYAD-421)</name>
    <name type="common">Western red white-rot fungus</name>
    <dbReference type="NCBI Taxonomy" id="732165"/>
    <lineage>
        <taxon>Eukaryota</taxon>
        <taxon>Fungi</taxon>
        <taxon>Dikarya</taxon>
        <taxon>Basidiomycota</taxon>
        <taxon>Agaricomycotina</taxon>
        <taxon>Agaricomycetes</taxon>
        <taxon>Polyporales</taxon>
        <taxon>Polyporaceae</taxon>
        <taxon>Dichomitus</taxon>
    </lineage>
</organism>
<dbReference type="RefSeq" id="XP_007369233.1">
    <property type="nucleotide sequence ID" value="XM_007369171.1"/>
</dbReference>
<dbReference type="SUPFAM" id="SSF52113">
    <property type="entry name" value="BRCT domain"/>
    <property type="match status" value="1"/>
</dbReference>
<name>R7SQE3_DICSQ</name>
<dbReference type="HOGENOM" id="CLU_1310085_0_0_1"/>
<dbReference type="KEGG" id="dsq:DICSQDRAFT_129138"/>
<dbReference type="AlphaFoldDB" id="R7SQE3"/>
<feature type="region of interest" description="Disordered" evidence="1">
    <location>
        <begin position="1"/>
        <end position="30"/>
    </location>
</feature>
<evidence type="ECO:0000313" key="3">
    <source>
        <dbReference type="Proteomes" id="UP000053319"/>
    </source>
</evidence>
<gene>
    <name evidence="2" type="ORF">DICSQDRAFT_129138</name>
</gene>
<dbReference type="InterPro" id="IPR036420">
    <property type="entry name" value="BRCT_dom_sf"/>
</dbReference>
<evidence type="ECO:0000256" key="1">
    <source>
        <dbReference type="SAM" id="MobiDB-lite"/>
    </source>
</evidence>
<dbReference type="EMBL" id="JH719441">
    <property type="protein sequence ID" value="EJF57985.1"/>
    <property type="molecule type" value="Genomic_DNA"/>
</dbReference>
<dbReference type="GeneID" id="18834522"/>
<dbReference type="Proteomes" id="UP000053319">
    <property type="component" value="Unassembled WGS sequence"/>
</dbReference>
<accession>R7SQE3</accession>
<protein>
    <submittedName>
        <fullName evidence="2">Uncharacterized protein</fullName>
    </submittedName>
</protein>
<dbReference type="OrthoDB" id="3197870at2759"/>
<proteinExistence type="predicted"/>
<sequence>MTRLPSKYWQAPPASASSKATNGRPLADPNIRSSGMDSTSALELFSGNACFSPRVPIMAKKEWVHNGGKIAFPQSGATGATYVFCDGEDDPWFLKLYQRSIAVFHWAWISAVVAARFRLPISAYVIDDLRLMVRSRQARTGRPLKTSEVIERFQDEYEHKGAPPMRRLAATGAIPVSEALDALRHVSTAKAVQFVPGTVHRGKEFQCWYA</sequence>
<evidence type="ECO:0000313" key="2">
    <source>
        <dbReference type="EMBL" id="EJF57985.1"/>
    </source>
</evidence>
<reference evidence="2 3" key="1">
    <citation type="journal article" date="2012" name="Science">
        <title>The Paleozoic origin of enzymatic lignin decomposition reconstructed from 31 fungal genomes.</title>
        <authorList>
            <person name="Floudas D."/>
            <person name="Binder M."/>
            <person name="Riley R."/>
            <person name="Barry K."/>
            <person name="Blanchette R.A."/>
            <person name="Henrissat B."/>
            <person name="Martinez A.T."/>
            <person name="Otillar R."/>
            <person name="Spatafora J.W."/>
            <person name="Yadav J.S."/>
            <person name="Aerts A."/>
            <person name="Benoit I."/>
            <person name="Boyd A."/>
            <person name="Carlson A."/>
            <person name="Copeland A."/>
            <person name="Coutinho P.M."/>
            <person name="de Vries R.P."/>
            <person name="Ferreira P."/>
            <person name="Findley K."/>
            <person name="Foster B."/>
            <person name="Gaskell J."/>
            <person name="Glotzer D."/>
            <person name="Gorecki P."/>
            <person name="Heitman J."/>
            <person name="Hesse C."/>
            <person name="Hori C."/>
            <person name="Igarashi K."/>
            <person name="Jurgens J.A."/>
            <person name="Kallen N."/>
            <person name="Kersten P."/>
            <person name="Kohler A."/>
            <person name="Kuees U."/>
            <person name="Kumar T.K.A."/>
            <person name="Kuo A."/>
            <person name="LaButti K."/>
            <person name="Larrondo L.F."/>
            <person name="Lindquist E."/>
            <person name="Ling A."/>
            <person name="Lombard V."/>
            <person name="Lucas S."/>
            <person name="Lundell T."/>
            <person name="Martin R."/>
            <person name="McLaughlin D.J."/>
            <person name="Morgenstern I."/>
            <person name="Morin E."/>
            <person name="Murat C."/>
            <person name="Nagy L.G."/>
            <person name="Nolan M."/>
            <person name="Ohm R.A."/>
            <person name="Patyshakuliyeva A."/>
            <person name="Rokas A."/>
            <person name="Ruiz-Duenas F.J."/>
            <person name="Sabat G."/>
            <person name="Salamov A."/>
            <person name="Samejima M."/>
            <person name="Schmutz J."/>
            <person name="Slot J.C."/>
            <person name="St John F."/>
            <person name="Stenlid J."/>
            <person name="Sun H."/>
            <person name="Sun S."/>
            <person name="Syed K."/>
            <person name="Tsang A."/>
            <person name="Wiebenga A."/>
            <person name="Young D."/>
            <person name="Pisabarro A."/>
            <person name="Eastwood D.C."/>
            <person name="Martin F."/>
            <person name="Cullen D."/>
            <person name="Grigoriev I.V."/>
            <person name="Hibbett D.S."/>
        </authorList>
    </citation>
    <scope>NUCLEOTIDE SEQUENCE [LARGE SCALE GENOMIC DNA]</scope>
    <source>
        <strain evidence="2 3">LYAD-421 SS1</strain>
    </source>
</reference>